<evidence type="ECO:0000313" key="1">
    <source>
        <dbReference type="EMBL" id="SDD48696.1"/>
    </source>
</evidence>
<dbReference type="OrthoDB" id="8418771at2"/>
<name>A0A1G6V780_9SPHI</name>
<protein>
    <recommendedName>
        <fullName evidence="3">Phosphoribosylpyrophosphate synthetase</fullName>
    </recommendedName>
</protein>
<dbReference type="Proteomes" id="UP000199072">
    <property type="component" value="Unassembled WGS sequence"/>
</dbReference>
<proteinExistence type="predicted"/>
<keyword evidence="2" id="KW-1185">Reference proteome</keyword>
<organism evidence="1 2">
    <name type="scientific">Mucilaginibacter pineti</name>
    <dbReference type="NCBI Taxonomy" id="1391627"/>
    <lineage>
        <taxon>Bacteria</taxon>
        <taxon>Pseudomonadati</taxon>
        <taxon>Bacteroidota</taxon>
        <taxon>Sphingobacteriia</taxon>
        <taxon>Sphingobacteriales</taxon>
        <taxon>Sphingobacteriaceae</taxon>
        <taxon>Mucilaginibacter</taxon>
    </lineage>
</organism>
<dbReference type="AlphaFoldDB" id="A0A1G6V780"/>
<dbReference type="RefSeq" id="WP_091144856.1">
    <property type="nucleotide sequence ID" value="NZ_FNAI01000001.1"/>
</dbReference>
<reference evidence="1 2" key="1">
    <citation type="submission" date="2016-10" db="EMBL/GenBank/DDBJ databases">
        <authorList>
            <person name="de Groot N.N."/>
        </authorList>
    </citation>
    <scope>NUCLEOTIDE SEQUENCE [LARGE SCALE GENOMIC DNA]</scope>
    <source>
        <strain evidence="1 2">47C3B</strain>
    </source>
</reference>
<evidence type="ECO:0008006" key="3">
    <source>
        <dbReference type="Google" id="ProtNLM"/>
    </source>
</evidence>
<dbReference type="STRING" id="1391627.SAMN05216464_101864"/>
<accession>A0A1G6V780</accession>
<evidence type="ECO:0000313" key="2">
    <source>
        <dbReference type="Proteomes" id="UP000199072"/>
    </source>
</evidence>
<gene>
    <name evidence="1" type="ORF">SAMN05216464_101864</name>
</gene>
<sequence>MKNYETLVDATNDLFKRGYTANLSLDGDTINDKEQNIQMGADDFEIDEFYRFEGASNPDDMSIVYAVSSTKYNLKGVLVNAYGTYADDSSSAIGAKLHHGQVSHNLHGEDRPSA</sequence>
<dbReference type="EMBL" id="FNAI01000001">
    <property type="protein sequence ID" value="SDD48696.1"/>
    <property type="molecule type" value="Genomic_DNA"/>
</dbReference>